<dbReference type="Proteomes" id="UP000805704">
    <property type="component" value="Chromosome 10"/>
</dbReference>
<dbReference type="EMBL" id="CM024798">
    <property type="protein sequence ID" value="KAG8014288.1"/>
    <property type="molecule type" value="Genomic_DNA"/>
</dbReference>
<accession>A0ACB7FIL4</accession>
<protein>
    <submittedName>
        <fullName evidence="1">Uncharacterized protein</fullName>
    </submittedName>
</protein>
<organism evidence="1 2">
    <name type="scientific">Nibea albiflora</name>
    <name type="common">Yellow drum</name>
    <name type="synonym">Corvina albiflora</name>
    <dbReference type="NCBI Taxonomy" id="240163"/>
    <lineage>
        <taxon>Eukaryota</taxon>
        <taxon>Metazoa</taxon>
        <taxon>Chordata</taxon>
        <taxon>Craniata</taxon>
        <taxon>Vertebrata</taxon>
        <taxon>Euteleostomi</taxon>
        <taxon>Actinopterygii</taxon>
        <taxon>Neopterygii</taxon>
        <taxon>Teleostei</taxon>
        <taxon>Neoteleostei</taxon>
        <taxon>Acanthomorphata</taxon>
        <taxon>Eupercaria</taxon>
        <taxon>Sciaenidae</taxon>
        <taxon>Nibea</taxon>
    </lineage>
</organism>
<gene>
    <name evidence="1" type="ORF">GBF38_017241</name>
</gene>
<comment type="caution">
    <text evidence="1">The sequence shown here is derived from an EMBL/GenBank/DDBJ whole genome shotgun (WGS) entry which is preliminary data.</text>
</comment>
<evidence type="ECO:0000313" key="2">
    <source>
        <dbReference type="Proteomes" id="UP000805704"/>
    </source>
</evidence>
<reference evidence="1" key="1">
    <citation type="submission" date="2020-04" db="EMBL/GenBank/DDBJ databases">
        <title>A chromosome-scale assembly and high-density genetic map of the yellow drum (Nibea albiflora) genome.</title>
        <authorList>
            <person name="Xu D."/>
            <person name="Zhang W."/>
            <person name="Chen R."/>
            <person name="Tan P."/>
            <person name="Wang L."/>
            <person name="Song H."/>
            <person name="Tian L."/>
            <person name="Zhu Q."/>
            <person name="Wang B."/>
        </authorList>
    </citation>
    <scope>NUCLEOTIDE SEQUENCE</scope>
    <source>
        <strain evidence="1">ZJHYS-2018</strain>
    </source>
</reference>
<proteinExistence type="predicted"/>
<name>A0ACB7FIL4_NIBAL</name>
<sequence length="84" mass="9169">MVRTSQDYNRPLQRTVDSSEDFNQQTYVVPGQLQSQEEDLSVIADVNGGDREGQGGVDDGEGNGENSQEAFADVLTLEKHEAPV</sequence>
<evidence type="ECO:0000313" key="1">
    <source>
        <dbReference type="EMBL" id="KAG8014288.1"/>
    </source>
</evidence>
<keyword evidence="2" id="KW-1185">Reference proteome</keyword>
<feature type="non-terminal residue" evidence="1">
    <location>
        <position position="84"/>
    </location>
</feature>